<protein>
    <submittedName>
        <fullName evidence="2">Uncharacterized protein</fullName>
    </submittedName>
</protein>
<accession>A0A3E1BW19</accession>
<name>A0A3E1BW19_RHILT</name>
<comment type="caution">
    <text evidence="2">The sequence shown here is derived from an EMBL/GenBank/DDBJ whole genome shotgun (WGS) entry which is preliminary data.</text>
</comment>
<proteinExistence type="predicted"/>
<feature type="chain" id="PRO_5017740489" evidence="1">
    <location>
        <begin position="21"/>
        <end position="287"/>
    </location>
</feature>
<reference evidence="2 3" key="1">
    <citation type="submission" date="2017-03" db="EMBL/GenBank/DDBJ databases">
        <title>Genome analysis of Rhizobial strains effectives or ineffectives for nitrogen fixation isolated from bean seeds.</title>
        <authorList>
            <person name="Peralta H."/>
            <person name="Aguilar-Vera A."/>
            <person name="Mora Y."/>
            <person name="Vargas-Lagunas C."/>
            <person name="Girard L."/>
            <person name="Mora J."/>
        </authorList>
    </citation>
    <scope>NUCLEOTIDE SEQUENCE [LARGE SCALE GENOMIC DNA]</scope>
    <source>
        <strain evidence="2 3">CCGM5</strain>
    </source>
</reference>
<organism evidence="2 3">
    <name type="scientific">Rhizobium leguminosarum bv. trifolii</name>
    <dbReference type="NCBI Taxonomy" id="386"/>
    <lineage>
        <taxon>Bacteria</taxon>
        <taxon>Pseudomonadati</taxon>
        <taxon>Pseudomonadota</taxon>
        <taxon>Alphaproteobacteria</taxon>
        <taxon>Hyphomicrobiales</taxon>
        <taxon>Rhizobiaceae</taxon>
        <taxon>Rhizobium/Agrobacterium group</taxon>
        <taxon>Rhizobium</taxon>
    </lineage>
</organism>
<dbReference type="AlphaFoldDB" id="A0A3E1BW19"/>
<evidence type="ECO:0000256" key="1">
    <source>
        <dbReference type="SAM" id="SignalP"/>
    </source>
</evidence>
<dbReference type="EMBL" id="NAOO01000004">
    <property type="protein sequence ID" value="RFB99407.1"/>
    <property type="molecule type" value="Genomic_DNA"/>
</dbReference>
<sequence>MFGIFAWLAAILAWPVASVAQDAVLQDPTLVELTTGVPGHTGISFFDLVKQVIPDLARNENGSIGHRTVTLRHIAGDGFGGSLPDPIKIGVLRALLFESEGKPRIAMLLDVGKIDDLGEQPALLAVFDAAGRMPTLLDAVDIGLDRVTSLAEPALVRIGERDHAILTTSQHFNSAENYTWTALIFLRGGKLSLIDKFLAYNAHTCPLRKTQAFSFDGEPGENNAPYYEVTVTMSDEGTLPEEDCYDIAVGTPYARSVSATYRWDADEARFVADSDAVERLQEETGER</sequence>
<feature type="signal peptide" evidence="1">
    <location>
        <begin position="1"/>
        <end position="20"/>
    </location>
</feature>
<evidence type="ECO:0000313" key="2">
    <source>
        <dbReference type="EMBL" id="RFB99407.1"/>
    </source>
</evidence>
<gene>
    <name evidence="2" type="ORF">B5K10_02395</name>
</gene>
<keyword evidence="1" id="KW-0732">Signal</keyword>
<evidence type="ECO:0000313" key="3">
    <source>
        <dbReference type="Proteomes" id="UP000256748"/>
    </source>
</evidence>
<dbReference type="Proteomes" id="UP000256748">
    <property type="component" value="Unassembled WGS sequence"/>
</dbReference>